<proteinExistence type="predicted"/>
<reference evidence="1" key="1">
    <citation type="submission" date="2023-07" db="EMBL/GenBank/DDBJ databases">
        <title>Sorghum-associated microbial communities from plants grown in Nebraska, USA.</title>
        <authorList>
            <person name="Schachtman D."/>
        </authorList>
    </citation>
    <scope>NUCLEOTIDE SEQUENCE</scope>
    <source>
        <strain evidence="1">DS2795</strain>
    </source>
</reference>
<accession>A0AAW8DTD8</accession>
<dbReference type="SUPFAM" id="SSF56349">
    <property type="entry name" value="DNA breaking-rejoining enzymes"/>
    <property type="match status" value="1"/>
</dbReference>
<dbReference type="EMBL" id="JAUSRR010000002">
    <property type="protein sequence ID" value="MDP9922572.1"/>
    <property type="molecule type" value="Genomic_DNA"/>
</dbReference>
<sequence length="760" mass="85196">MTLPNKKARAVELLVRANEAADDYKIRSGAFTFSSAGVIEIPRLFWHRSENLIASLDVNSLLLPATPFLRKGCSIADRPDLCSAIIRSLDALILAGRESKARHVTGFHLVRTLAKIFEHGWLHGIYSLKDWTPAAFDRLARQLTAGGWYEALQLESRCDEMLKSFSDDERVNLWAIQRYWKNDKVIVNLSRKVMPLLGTNARHWEVLRLRRYLASICSDISPEIGRLASEKISFGEIGSRQCLQQFMQSANHLVIPKIGLSFVPFPVPAASLRTYGWEKKGRTRSIGPAELAIILSRAQWWIYSVGPILIAALERLMRQRDVFGGDQRRVSRCIIESPEIAKLEAMLGQKIRTATGAGVRDGVPLKAVTEAYLLAAMTLVAALNARRRNEVVHPLLGLQTFSLKTVNDQLGIYLCDFYIEKSVRRRLPFYVGRTTKDVITALGQLSEISRRIVGEGAEISSPAAQSLFSIPVISAKNGREFHWLGSNASIRVNNHVLEPVGGGRITAHMFRRAYALLFHYRYEHGTLQALCQQLGHQTIEMTRTYITDTPAIAIDSTGAALYARTTDQERRALDVEKNLLDQEINNVAKEKLYEFIACVVRREDDTSGGYGRLVQRFHQALCGTLSYCQQSLQDQAKRLSEALFHRGHLPLPMRHGTCMAGGITQRSQGHCHSEVTGVLEKSNASAEVCGRCPYHLVTAQHVENLKQELQEMEQLLQSTDTLTLQRRALGHSANALRSMIGHHIKRLEAAYGDFNDRTAT</sequence>
<dbReference type="InterPro" id="IPR011010">
    <property type="entry name" value="DNA_brk_join_enz"/>
</dbReference>
<gene>
    <name evidence="1" type="ORF">J2W25_001587</name>
</gene>
<dbReference type="RefSeq" id="WP_307636183.1">
    <property type="nucleotide sequence ID" value="NZ_JAUSRR010000002.1"/>
</dbReference>
<organism evidence="1 2">
    <name type="scientific">Variovorax boronicumulans</name>
    <dbReference type="NCBI Taxonomy" id="436515"/>
    <lineage>
        <taxon>Bacteria</taxon>
        <taxon>Pseudomonadati</taxon>
        <taxon>Pseudomonadota</taxon>
        <taxon>Betaproteobacteria</taxon>
        <taxon>Burkholderiales</taxon>
        <taxon>Comamonadaceae</taxon>
        <taxon>Variovorax</taxon>
    </lineage>
</organism>
<dbReference type="Proteomes" id="UP001244295">
    <property type="component" value="Unassembled WGS sequence"/>
</dbReference>
<evidence type="ECO:0000313" key="2">
    <source>
        <dbReference type="Proteomes" id="UP001244295"/>
    </source>
</evidence>
<evidence type="ECO:0000313" key="1">
    <source>
        <dbReference type="EMBL" id="MDP9922572.1"/>
    </source>
</evidence>
<evidence type="ECO:0008006" key="3">
    <source>
        <dbReference type="Google" id="ProtNLM"/>
    </source>
</evidence>
<comment type="caution">
    <text evidence="1">The sequence shown here is derived from an EMBL/GenBank/DDBJ whole genome shotgun (WGS) entry which is preliminary data.</text>
</comment>
<dbReference type="GO" id="GO:0003677">
    <property type="term" value="F:DNA binding"/>
    <property type="evidence" value="ECO:0007669"/>
    <property type="project" value="InterPro"/>
</dbReference>
<name>A0AAW8DTD8_9BURK</name>
<protein>
    <recommendedName>
        <fullName evidence="3">Tyr recombinase domain-containing protein</fullName>
    </recommendedName>
</protein>
<dbReference type="AlphaFoldDB" id="A0AAW8DTD8"/>